<dbReference type="Proteomes" id="UP001225072">
    <property type="component" value="Unassembled WGS sequence"/>
</dbReference>
<evidence type="ECO:0000313" key="3">
    <source>
        <dbReference type="Proteomes" id="UP001225072"/>
    </source>
</evidence>
<comment type="caution">
    <text evidence="2">The sequence shown here is derived from an EMBL/GenBank/DDBJ whole genome shotgun (WGS) entry which is preliminary data.</text>
</comment>
<feature type="chain" id="PRO_5047296869" description="HmuY protein" evidence="1">
    <location>
        <begin position="21"/>
        <end position="371"/>
    </location>
</feature>
<evidence type="ECO:0000256" key="1">
    <source>
        <dbReference type="SAM" id="SignalP"/>
    </source>
</evidence>
<name>A0ABU0THL2_9FLAO</name>
<gene>
    <name evidence="2" type="ORF">QE404_001691</name>
</gene>
<reference evidence="2 3" key="1">
    <citation type="submission" date="2023-07" db="EMBL/GenBank/DDBJ databases">
        <title>Functional and genomic diversity of the sorghum phyllosphere microbiome.</title>
        <authorList>
            <person name="Shade A."/>
        </authorList>
    </citation>
    <scope>NUCLEOTIDE SEQUENCE [LARGE SCALE GENOMIC DNA]</scope>
    <source>
        <strain evidence="2 3">SORGH_AS_1064</strain>
    </source>
</reference>
<accession>A0ABU0THL2</accession>
<protein>
    <recommendedName>
        <fullName evidence="4">HmuY protein</fullName>
    </recommendedName>
</protein>
<dbReference type="RefSeq" id="WP_307449090.1">
    <property type="nucleotide sequence ID" value="NZ_JAUTAL010000001.1"/>
</dbReference>
<sequence>MKYLKLLSIALIIAVQSCFSADEDPVSVPPMTGATSKPAVGGANEPNQVWIDLSDIDPVTKEPRQKTNLRTDWELGFYNGDEFRVIINGSIGMAVAKIPGATNINSVKSADVSSLMSVVQIGTFTASNLEYIDNPNGNFLTQTTGIAEIKANDADNGVYLVNMGKALSTATVAPGSVSLTGESRGWKKIQILRSASGYRVRYADLNDDQYKEQVITKNPDYNFNFFSLQKGQAVQIQPQKHNWDIAFTTFTNEVFMSPGQSAGSYFYADFIITNILSGVGVYQVDVPAGKTLDQIYGEFKLSDVSQTKFIFNDHRALGDKWRTTTGANGPQTYSDRFFVLKDAEGFYYKIRFNAMTQNGVRGYPNFEFAPL</sequence>
<dbReference type="Pfam" id="PF14064">
    <property type="entry name" value="HmuY"/>
    <property type="match status" value="2"/>
</dbReference>
<keyword evidence="1" id="KW-0732">Signal</keyword>
<keyword evidence="3" id="KW-1185">Reference proteome</keyword>
<proteinExistence type="predicted"/>
<evidence type="ECO:0000313" key="2">
    <source>
        <dbReference type="EMBL" id="MDQ1096544.1"/>
    </source>
</evidence>
<dbReference type="CDD" id="cd12105">
    <property type="entry name" value="HmuY"/>
    <property type="match status" value="1"/>
</dbReference>
<feature type="signal peptide" evidence="1">
    <location>
        <begin position="1"/>
        <end position="20"/>
    </location>
</feature>
<dbReference type="EMBL" id="JAUTAL010000001">
    <property type="protein sequence ID" value="MDQ1096544.1"/>
    <property type="molecule type" value="Genomic_DNA"/>
</dbReference>
<evidence type="ECO:0008006" key="4">
    <source>
        <dbReference type="Google" id="ProtNLM"/>
    </source>
</evidence>
<dbReference type="InterPro" id="IPR025921">
    <property type="entry name" value="HmuY"/>
</dbReference>
<dbReference type="PROSITE" id="PS51257">
    <property type="entry name" value="PROKAR_LIPOPROTEIN"/>
    <property type="match status" value="1"/>
</dbReference>
<organism evidence="2 3">
    <name type="scientific">Chryseobacterium camelliae</name>
    <dbReference type="NCBI Taxonomy" id="1265445"/>
    <lineage>
        <taxon>Bacteria</taxon>
        <taxon>Pseudomonadati</taxon>
        <taxon>Bacteroidota</taxon>
        <taxon>Flavobacteriia</taxon>
        <taxon>Flavobacteriales</taxon>
        <taxon>Weeksellaceae</taxon>
        <taxon>Chryseobacterium group</taxon>
        <taxon>Chryseobacterium</taxon>
    </lineage>
</organism>